<reference evidence="6 7" key="1">
    <citation type="submission" date="2022-03" db="EMBL/GenBank/DDBJ databases">
        <title>Rhizobium SSM4.3 sp. nov., isolated from Sediment (Gouqi Island).</title>
        <authorList>
            <person name="Chen G."/>
        </authorList>
    </citation>
    <scope>NUCLEOTIDE SEQUENCE [LARGE SCALE GENOMIC DNA]</scope>
    <source>
        <strain evidence="6 7">SSM4.3</strain>
    </source>
</reference>
<dbReference type="InterPro" id="IPR002781">
    <property type="entry name" value="TM_pro_TauE-like"/>
</dbReference>
<dbReference type="RefSeq" id="WP_245136808.1">
    <property type="nucleotide sequence ID" value="NZ_CP128477.1"/>
</dbReference>
<evidence type="ECO:0000313" key="6">
    <source>
        <dbReference type="EMBL" id="MCJ8239067.1"/>
    </source>
</evidence>
<evidence type="ECO:0000256" key="4">
    <source>
        <dbReference type="ARBA" id="ARBA00023136"/>
    </source>
</evidence>
<feature type="transmembrane region" description="Helical" evidence="5">
    <location>
        <begin position="91"/>
        <end position="109"/>
    </location>
</feature>
<keyword evidence="7" id="KW-1185">Reference proteome</keyword>
<evidence type="ECO:0000256" key="5">
    <source>
        <dbReference type="RuleBase" id="RU363041"/>
    </source>
</evidence>
<feature type="transmembrane region" description="Helical" evidence="5">
    <location>
        <begin position="53"/>
        <end position="71"/>
    </location>
</feature>
<name>A0ABT0D0Z4_9HYPH</name>
<comment type="subcellular location">
    <subcellularLocation>
        <location evidence="5">Cell membrane</location>
        <topology evidence="5">Multi-pass membrane protein</topology>
    </subcellularLocation>
    <subcellularLocation>
        <location evidence="1">Membrane</location>
        <topology evidence="1">Multi-pass membrane protein</topology>
    </subcellularLocation>
</comment>
<feature type="transmembrane region" description="Helical" evidence="5">
    <location>
        <begin position="252"/>
        <end position="272"/>
    </location>
</feature>
<comment type="caution">
    <text evidence="6">The sequence shown here is derived from an EMBL/GenBank/DDBJ whole genome shotgun (WGS) entry which is preliminary data.</text>
</comment>
<dbReference type="EMBL" id="JALAYX010000003">
    <property type="protein sequence ID" value="MCJ8239067.1"/>
    <property type="molecule type" value="Genomic_DNA"/>
</dbReference>
<feature type="transmembrane region" description="Helical" evidence="5">
    <location>
        <begin position="12"/>
        <end position="41"/>
    </location>
</feature>
<evidence type="ECO:0000256" key="3">
    <source>
        <dbReference type="ARBA" id="ARBA00022989"/>
    </source>
</evidence>
<accession>A0ABT0D0Z4</accession>
<dbReference type="Pfam" id="PF01925">
    <property type="entry name" value="TauE"/>
    <property type="match status" value="1"/>
</dbReference>
<comment type="similarity">
    <text evidence="5">Belongs to the 4-toluene sulfonate uptake permease (TSUP) (TC 2.A.102) family.</text>
</comment>
<dbReference type="PANTHER" id="PTHR43483:SF3">
    <property type="entry name" value="MEMBRANE TRANSPORTER PROTEIN HI_0806-RELATED"/>
    <property type="match status" value="1"/>
</dbReference>
<organism evidence="6 7">
    <name type="scientific">Peteryoungia algae</name>
    <dbReference type="NCBI Taxonomy" id="2919917"/>
    <lineage>
        <taxon>Bacteria</taxon>
        <taxon>Pseudomonadati</taxon>
        <taxon>Pseudomonadota</taxon>
        <taxon>Alphaproteobacteria</taxon>
        <taxon>Hyphomicrobiales</taxon>
        <taxon>Rhizobiaceae</taxon>
        <taxon>Peteryoungia</taxon>
    </lineage>
</organism>
<sequence>MPPLADILLFAVMLAAAGAVAGLLAGVFGIGGGAVLVPVFYQVFGYAGIPEDVIMHLAVGTSTALIVPTSIRSFQAHQKRGAVDMNLLKGWMIAVPLGALLATVVAAYVSSAGLRLFFAVMGLVLAARMLLLSNRMHLGTELPGQPWRFLTGSAIGLFSGLMGVGGGVFNNTFMTLFGRPIHQAVATSSGVGVLISIPAFLGFIYAGWGEAGLPPFSTGYVNWIAFAVIFPIAMVVAPYGAQLAHRLNKRQLELGFAVFLLFVSARFFWSLLAS</sequence>
<evidence type="ECO:0000256" key="2">
    <source>
        <dbReference type="ARBA" id="ARBA00022692"/>
    </source>
</evidence>
<keyword evidence="5" id="KW-1003">Cell membrane</keyword>
<feature type="transmembrane region" description="Helical" evidence="5">
    <location>
        <begin position="153"/>
        <end position="173"/>
    </location>
</feature>
<evidence type="ECO:0000313" key="7">
    <source>
        <dbReference type="Proteomes" id="UP001522662"/>
    </source>
</evidence>
<keyword evidence="4 5" id="KW-0472">Membrane</keyword>
<evidence type="ECO:0000256" key="1">
    <source>
        <dbReference type="ARBA" id="ARBA00004141"/>
    </source>
</evidence>
<keyword evidence="3 5" id="KW-1133">Transmembrane helix</keyword>
<keyword evidence="2 5" id="KW-0812">Transmembrane</keyword>
<gene>
    <name evidence="6" type="ORF">MKJ03_12060</name>
</gene>
<dbReference type="Proteomes" id="UP001522662">
    <property type="component" value="Unassembled WGS sequence"/>
</dbReference>
<feature type="transmembrane region" description="Helical" evidence="5">
    <location>
        <begin position="185"/>
        <end position="208"/>
    </location>
</feature>
<feature type="transmembrane region" description="Helical" evidence="5">
    <location>
        <begin position="116"/>
        <end position="133"/>
    </location>
</feature>
<proteinExistence type="inferred from homology"/>
<feature type="transmembrane region" description="Helical" evidence="5">
    <location>
        <begin position="220"/>
        <end position="240"/>
    </location>
</feature>
<dbReference type="PANTHER" id="PTHR43483">
    <property type="entry name" value="MEMBRANE TRANSPORTER PROTEIN HI_0806-RELATED"/>
    <property type="match status" value="1"/>
</dbReference>
<protein>
    <recommendedName>
        <fullName evidence="5">Probable membrane transporter protein</fullName>
    </recommendedName>
</protein>